<proteinExistence type="predicted"/>
<name>A0A388T9T3_TERA1</name>
<evidence type="ECO:0008006" key="3">
    <source>
        <dbReference type="Google" id="ProtNLM"/>
    </source>
</evidence>
<gene>
    <name evidence="1" type="ORF">NO1_0421</name>
</gene>
<evidence type="ECO:0000313" key="1">
    <source>
        <dbReference type="EMBL" id="GBR72965.1"/>
    </source>
</evidence>
<reference evidence="1 2" key="1">
    <citation type="journal article" date="2019" name="ISME J.">
        <title>Genome analyses of uncultured TG2/ZB3 bacteria in 'Margulisbacteria' specifically attached to ectosymbiotic spirochetes of protists in the termite gut.</title>
        <authorList>
            <person name="Utami Y.D."/>
            <person name="Kuwahara H."/>
            <person name="Igai K."/>
            <person name="Murakami T."/>
            <person name="Sugaya K."/>
            <person name="Morikawa T."/>
            <person name="Nagura Y."/>
            <person name="Yuki M."/>
            <person name="Deevong P."/>
            <person name="Inoue T."/>
            <person name="Kihara K."/>
            <person name="Lo N."/>
            <person name="Yamada A."/>
            <person name="Ohkuma M."/>
            <person name="Hongoh Y."/>
        </authorList>
    </citation>
    <scope>NUCLEOTIDE SEQUENCE [LARGE SCALE GENOMIC DNA]</scope>
    <source>
        <strain evidence="1">NkOx7-01</strain>
    </source>
</reference>
<organism evidence="1 2">
    <name type="scientific">Termititenax aidoneus</name>
    <dbReference type="NCBI Taxonomy" id="2218524"/>
    <lineage>
        <taxon>Bacteria</taxon>
        <taxon>Bacillati</taxon>
        <taxon>Candidatus Margulisiibacteriota</taxon>
        <taxon>Candidatus Termititenacia</taxon>
        <taxon>Candidatus Termititenacales</taxon>
        <taxon>Candidatus Termititenacaceae</taxon>
        <taxon>Candidatus Termititenax</taxon>
    </lineage>
</organism>
<evidence type="ECO:0000313" key="2">
    <source>
        <dbReference type="Proteomes" id="UP000269352"/>
    </source>
</evidence>
<dbReference type="Gene3D" id="2.40.160.60">
    <property type="entry name" value="Outer membrane protein transport protein (OMPP1/FadL/TodX)"/>
    <property type="match status" value="1"/>
</dbReference>
<comment type="caution">
    <text evidence="1">The sequence shown here is derived from an EMBL/GenBank/DDBJ whole genome shotgun (WGS) entry which is preliminary data.</text>
</comment>
<sequence length="374" mass="40982">MLSAFALASFPVDLLDKTSGLAVLSCGGAGAARTDGVGAAYWNPAGLAFSGKSGFDLTYYQKLGFVNHSSLDAVLLLGGDILPLGFNLVQEGINSIPRTSSAGGLPVEEGSFADEYRFINFSTAFRLDHGLYGGLNYKIISHTIDKYRAEGFAVDLGLIQIMSQNLTLGATFRNLFSALDWTTGLQEYLARKLTAGVAYHLPLADFENYLYADLDIYSEEERGWALGAESWLLKNVFCLRGGYNSGQEFTLGTGLRYNDFHCDLALLFNPDKVEIDNSFLFGLGFDFQLPRNSAARAVSDASFQPEISVFRKRIIVSDLQPEKIQEIAVLDPADNVLSLPVRKTIEIPAPATGNYTLFFQLKNEKIIKQTVLVE</sequence>
<dbReference type="AlphaFoldDB" id="A0A388T9T3"/>
<dbReference type="EMBL" id="BGZN01000004">
    <property type="protein sequence ID" value="GBR72965.1"/>
    <property type="molecule type" value="Genomic_DNA"/>
</dbReference>
<accession>A0A388T9T3</accession>
<protein>
    <recommendedName>
        <fullName evidence="3">PorV/PorQ family protein</fullName>
    </recommendedName>
</protein>
<keyword evidence="2" id="KW-1185">Reference proteome</keyword>
<dbReference type="Proteomes" id="UP000269352">
    <property type="component" value="Unassembled WGS sequence"/>
</dbReference>